<dbReference type="GO" id="GO:0008270">
    <property type="term" value="F:zinc ion binding"/>
    <property type="evidence" value="ECO:0007669"/>
    <property type="project" value="UniProtKB-KW"/>
</dbReference>
<dbReference type="PANTHER" id="PTHR45768:SF18">
    <property type="entry name" value="RING-H2 FINGER PROTEIN ATL47-RELATED"/>
    <property type="match status" value="1"/>
</dbReference>
<dbReference type="InterPro" id="IPR013083">
    <property type="entry name" value="Znf_RING/FYVE/PHD"/>
</dbReference>
<dbReference type="SMART" id="SM00184">
    <property type="entry name" value="RING"/>
    <property type="match status" value="1"/>
</dbReference>
<dbReference type="AlphaFoldDB" id="A0A1L7WPZ4"/>
<dbReference type="PROSITE" id="PS50089">
    <property type="entry name" value="ZF_RING_2"/>
    <property type="match status" value="1"/>
</dbReference>
<dbReference type="GO" id="GO:0016740">
    <property type="term" value="F:transferase activity"/>
    <property type="evidence" value="ECO:0007669"/>
    <property type="project" value="UniProtKB-KW"/>
</dbReference>
<evidence type="ECO:0000256" key="11">
    <source>
        <dbReference type="PROSITE-ProRule" id="PRU00175"/>
    </source>
</evidence>
<evidence type="ECO:0000256" key="5">
    <source>
        <dbReference type="ARBA" id="ARBA00022723"/>
    </source>
</evidence>
<evidence type="ECO:0000256" key="10">
    <source>
        <dbReference type="ARBA" id="ARBA00023136"/>
    </source>
</evidence>
<feature type="transmembrane region" description="Helical" evidence="13">
    <location>
        <begin position="225"/>
        <end position="250"/>
    </location>
</feature>
<evidence type="ECO:0000256" key="6">
    <source>
        <dbReference type="ARBA" id="ARBA00022771"/>
    </source>
</evidence>
<keyword evidence="16" id="KW-1185">Reference proteome</keyword>
<evidence type="ECO:0000256" key="9">
    <source>
        <dbReference type="ARBA" id="ARBA00022989"/>
    </source>
</evidence>
<keyword evidence="10 13" id="KW-0472">Membrane</keyword>
<dbReference type="SUPFAM" id="SSF57850">
    <property type="entry name" value="RING/U-box"/>
    <property type="match status" value="1"/>
</dbReference>
<evidence type="ECO:0000259" key="14">
    <source>
        <dbReference type="PROSITE" id="PS50089"/>
    </source>
</evidence>
<reference evidence="15 16" key="1">
    <citation type="submission" date="2016-03" db="EMBL/GenBank/DDBJ databases">
        <authorList>
            <person name="Ploux O."/>
        </authorList>
    </citation>
    <scope>NUCLEOTIDE SEQUENCE [LARGE SCALE GENOMIC DNA]</scope>
    <source>
        <strain evidence="15 16">UAMH 11012</strain>
    </source>
</reference>
<proteinExistence type="predicted"/>
<name>A0A1L7WPZ4_9HELO</name>
<keyword evidence="5" id="KW-0479">Metal-binding</keyword>
<sequence>MSVNEVETFVLLFPNEEWSNTATDAQLNNVVSQLRPNISFYQRIDDNLQTLSTRNADRDGTISGFLYVPDINKNDECYTLSKDYIPANVTRQANLPPTDFTLIALAPWINAECTLAWMRAAREDPARGFLFYLPDNSTSQPPDPSSDVWDLGDGNAWKTRYQYPVYTIPGAYGLELMEHLALYSGNMTSVPWGHEISELPGIDPRDYVRLYTELNVAPDSSLPSLWVFLLIVLAVAVLVLGLTSAVMHLIQRGRRKSLQRRVASGEVNLEALGIKRLTVPQSFIDRLPLFTYSAEPDVTPPASPQKKSHTTTTIEGGDSKDTSRSPTSSKHYSLSAETDTPPQLIMVDDTVSNPDSILIHKFLPYSQPTCPICLEDFESGLSEIRELPCGHIFHPECIDMFLINNSSLCPLCRKSALPIGYCLIKITNAMVRRERNLRRIRSRVTLDPEGQDPAANGTSRRIKGFGASIKRTILNRNPGPVPLPMEPQPVFMTGANSELGQHAEQHTSIGLHQSRGEFVEQRIRDLAARQVPLQDPDVLQQRQVPQWRRTLVKAFPGF</sequence>
<dbReference type="OrthoDB" id="21204at2759"/>
<evidence type="ECO:0000313" key="16">
    <source>
        <dbReference type="Proteomes" id="UP000184330"/>
    </source>
</evidence>
<keyword evidence="9 13" id="KW-1133">Transmembrane helix</keyword>
<dbReference type="CDD" id="cd16454">
    <property type="entry name" value="RING-H2_PA-TM-RING"/>
    <property type="match status" value="1"/>
</dbReference>
<evidence type="ECO:0000256" key="4">
    <source>
        <dbReference type="ARBA" id="ARBA00022692"/>
    </source>
</evidence>
<dbReference type="GO" id="GO:0016020">
    <property type="term" value="C:membrane"/>
    <property type="evidence" value="ECO:0007669"/>
    <property type="project" value="UniProtKB-SubCell"/>
</dbReference>
<gene>
    <name evidence="15" type="ORF">PAC_04731</name>
</gene>
<feature type="domain" description="RING-type" evidence="14">
    <location>
        <begin position="370"/>
        <end position="413"/>
    </location>
</feature>
<evidence type="ECO:0000256" key="12">
    <source>
        <dbReference type="SAM" id="MobiDB-lite"/>
    </source>
</evidence>
<comment type="pathway">
    <text evidence="2">Protein modification; protein ubiquitination.</text>
</comment>
<evidence type="ECO:0000256" key="13">
    <source>
        <dbReference type="SAM" id="Phobius"/>
    </source>
</evidence>
<organism evidence="15 16">
    <name type="scientific">Phialocephala subalpina</name>
    <dbReference type="NCBI Taxonomy" id="576137"/>
    <lineage>
        <taxon>Eukaryota</taxon>
        <taxon>Fungi</taxon>
        <taxon>Dikarya</taxon>
        <taxon>Ascomycota</taxon>
        <taxon>Pezizomycotina</taxon>
        <taxon>Leotiomycetes</taxon>
        <taxon>Helotiales</taxon>
        <taxon>Mollisiaceae</taxon>
        <taxon>Phialocephala</taxon>
        <taxon>Phialocephala fortinii species complex</taxon>
    </lineage>
</organism>
<dbReference type="Gene3D" id="3.30.40.10">
    <property type="entry name" value="Zinc/RING finger domain, C3HC4 (zinc finger)"/>
    <property type="match status" value="1"/>
</dbReference>
<protein>
    <recommendedName>
        <fullName evidence="14">RING-type domain-containing protein</fullName>
    </recommendedName>
</protein>
<feature type="compositionally biased region" description="Polar residues" evidence="12">
    <location>
        <begin position="324"/>
        <end position="338"/>
    </location>
</feature>
<dbReference type="Proteomes" id="UP000184330">
    <property type="component" value="Unassembled WGS sequence"/>
</dbReference>
<dbReference type="InterPro" id="IPR001841">
    <property type="entry name" value="Znf_RING"/>
</dbReference>
<keyword evidence="6 11" id="KW-0863">Zinc-finger</keyword>
<evidence type="ECO:0000256" key="1">
    <source>
        <dbReference type="ARBA" id="ARBA00004167"/>
    </source>
</evidence>
<dbReference type="STRING" id="576137.A0A1L7WPZ4"/>
<evidence type="ECO:0000256" key="7">
    <source>
        <dbReference type="ARBA" id="ARBA00022786"/>
    </source>
</evidence>
<keyword evidence="3" id="KW-0808">Transferase</keyword>
<dbReference type="Pfam" id="PF13639">
    <property type="entry name" value="zf-RING_2"/>
    <property type="match status" value="1"/>
</dbReference>
<dbReference type="EMBL" id="FJOG01000005">
    <property type="protein sequence ID" value="CZR54847.1"/>
    <property type="molecule type" value="Genomic_DNA"/>
</dbReference>
<evidence type="ECO:0000256" key="8">
    <source>
        <dbReference type="ARBA" id="ARBA00022833"/>
    </source>
</evidence>
<evidence type="ECO:0000313" key="15">
    <source>
        <dbReference type="EMBL" id="CZR54847.1"/>
    </source>
</evidence>
<keyword evidence="7" id="KW-0833">Ubl conjugation pathway</keyword>
<evidence type="ECO:0000256" key="2">
    <source>
        <dbReference type="ARBA" id="ARBA00004906"/>
    </source>
</evidence>
<evidence type="ECO:0000256" key="3">
    <source>
        <dbReference type="ARBA" id="ARBA00022679"/>
    </source>
</evidence>
<comment type="subcellular location">
    <subcellularLocation>
        <location evidence="1">Membrane</location>
        <topology evidence="1">Single-pass membrane protein</topology>
    </subcellularLocation>
</comment>
<accession>A0A1L7WPZ4</accession>
<keyword evidence="4 13" id="KW-0812">Transmembrane</keyword>
<feature type="region of interest" description="Disordered" evidence="12">
    <location>
        <begin position="295"/>
        <end position="338"/>
    </location>
</feature>
<dbReference type="PANTHER" id="PTHR45768">
    <property type="entry name" value="E3 UBIQUITIN-PROTEIN LIGASE RNF13-LIKE"/>
    <property type="match status" value="1"/>
</dbReference>
<keyword evidence="8" id="KW-0862">Zinc</keyword>